<organism evidence="1">
    <name type="scientific">Anguilla anguilla</name>
    <name type="common">European freshwater eel</name>
    <name type="synonym">Muraena anguilla</name>
    <dbReference type="NCBI Taxonomy" id="7936"/>
    <lineage>
        <taxon>Eukaryota</taxon>
        <taxon>Metazoa</taxon>
        <taxon>Chordata</taxon>
        <taxon>Craniata</taxon>
        <taxon>Vertebrata</taxon>
        <taxon>Euteleostomi</taxon>
        <taxon>Actinopterygii</taxon>
        <taxon>Neopterygii</taxon>
        <taxon>Teleostei</taxon>
        <taxon>Anguilliformes</taxon>
        <taxon>Anguillidae</taxon>
        <taxon>Anguilla</taxon>
    </lineage>
</organism>
<dbReference type="AlphaFoldDB" id="A0A0E9QDE2"/>
<proteinExistence type="predicted"/>
<dbReference type="EMBL" id="GBXM01094434">
    <property type="protein sequence ID" value="JAH14143.1"/>
    <property type="molecule type" value="Transcribed_RNA"/>
</dbReference>
<accession>A0A0E9QDE2</accession>
<reference evidence="1" key="2">
    <citation type="journal article" date="2015" name="Fish Shellfish Immunol.">
        <title>Early steps in the European eel (Anguilla anguilla)-Vibrio vulnificus interaction in the gills: Role of the RtxA13 toxin.</title>
        <authorList>
            <person name="Callol A."/>
            <person name="Pajuelo D."/>
            <person name="Ebbesson L."/>
            <person name="Teles M."/>
            <person name="MacKenzie S."/>
            <person name="Amaro C."/>
        </authorList>
    </citation>
    <scope>NUCLEOTIDE SEQUENCE</scope>
</reference>
<reference evidence="1" key="1">
    <citation type="submission" date="2014-11" db="EMBL/GenBank/DDBJ databases">
        <authorList>
            <person name="Amaro Gonzalez C."/>
        </authorList>
    </citation>
    <scope>NUCLEOTIDE SEQUENCE</scope>
</reference>
<name>A0A0E9QDE2_ANGAN</name>
<sequence>MFWFVTWFIEKISGVCRSLFTGIKLAKYFEYLFDSEV</sequence>
<protein>
    <submittedName>
        <fullName evidence="1">Uncharacterized protein</fullName>
    </submittedName>
</protein>
<evidence type="ECO:0000313" key="1">
    <source>
        <dbReference type="EMBL" id="JAH14143.1"/>
    </source>
</evidence>